<evidence type="ECO:0000313" key="1">
    <source>
        <dbReference type="EMBL" id="KAK0054536.1"/>
    </source>
</evidence>
<dbReference type="EMBL" id="JASAOG010000077">
    <property type="protein sequence ID" value="KAK0054536.1"/>
    <property type="molecule type" value="Genomic_DNA"/>
</dbReference>
<keyword evidence="2" id="KW-1185">Reference proteome</keyword>
<reference evidence="1" key="1">
    <citation type="journal article" date="2023" name="PLoS Negl. Trop. Dis.">
        <title>A genome sequence for Biomphalaria pfeifferi, the major vector snail for the human-infecting parasite Schistosoma mansoni.</title>
        <authorList>
            <person name="Bu L."/>
            <person name="Lu L."/>
            <person name="Laidemitt M.R."/>
            <person name="Zhang S.M."/>
            <person name="Mutuku M."/>
            <person name="Mkoji G."/>
            <person name="Steinauer M."/>
            <person name="Loker E.S."/>
        </authorList>
    </citation>
    <scope>NUCLEOTIDE SEQUENCE</scope>
    <source>
        <strain evidence="1">KasaAsao</strain>
    </source>
</reference>
<dbReference type="AlphaFoldDB" id="A0AAD8BH73"/>
<name>A0AAD8BH73_BIOPF</name>
<reference evidence="1" key="2">
    <citation type="submission" date="2023-04" db="EMBL/GenBank/DDBJ databases">
        <authorList>
            <person name="Bu L."/>
            <person name="Lu L."/>
            <person name="Laidemitt M.R."/>
            <person name="Zhang S.M."/>
            <person name="Mutuku M."/>
            <person name="Mkoji G."/>
            <person name="Steinauer M."/>
            <person name="Loker E.S."/>
        </authorList>
    </citation>
    <scope>NUCLEOTIDE SEQUENCE</scope>
    <source>
        <strain evidence="1">KasaAsao</strain>
        <tissue evidence="1">Whole Snail</tissue>
    </source>
</reference>
<organism evidence="1 2">
    <name type="scientific">Biomphalaria pfeifferi</name>
    <name type="common">Bloodfluke planorb</name>
    <name type="synonym">Freshwater snail</name>
    <dbReference type="NCBI Taxonomy" id="112525"/>
    <lineage>
        <taxon>Eukaryota</taxon>
        <taxon>Metazoa</taxon>
        <taxon>Spiralia</taxon>
        <taxon>Lophotrochozoa</taxon>
        <taxon>Mollusca</taxon>
        <taxon>Gastropoda</taxon>
        <taxon>Heterobranchia</taxon>
        <taxon>Euthyneura</taxon>
        <taxon>Panpulmonata</taxon>
        <taxon>Hygrophila</taxon>
        <taxon>Lymnaeoidea</taxon>
        <taxon>Planorbidae</taxon>
        <taxon>Biomphalaria</taxon>
    </lineage>
</organism>
<gene>
    <name evidence="1" type="ORF">Bpfe_016112</name>
</gene>
<feature type="non-terminal residue" evidence="1">
    <location>
        <position position="52"/>
    </location>
</feature>
<proteinExistence type="predicted"/>
<protein>
    <submittedName>
        <fullName evidence="1">Uncharacterized protein</fullName>
    </submittedName>
</protein>
<dbReference type="Proteomes" id="UP001233172">
    <property type="component" value="Unassembled WGS sequence"/>
</dbReference>
<comment type="caution">
    <text evidence="1">The sequence shown here is derived from an EMBL/GenBank/DDBJ whole genome shotgun (WGS) entry which is preliminary data.</text>
</comment>
<feature type="non-terminal residue" evidence="1">
    <location>
        <position position="1"/>
    </location>
</feature>
<sequence>QINTVLIQWMQSVIYNYSPGDRWLDLNAYHLVTLAAELFGLERARGSVFWNK</sequence>
<evidence type="ECO:0000313" key="2">
    <source>
        <dbReference type="Proteomes" id="UP001233172"/>
    </source>
</evidence>
<accession>A0AAD8BH73</accession>